<keyword evidence="1 2" id="KW-0238">DNA-binding</keyword>
<evidence type="ECO:0000313" key="5">
    <source>
        <dbReference type="Proteomes" id="UP001317191"/>
    </source>
</evidence>
<dbReference type="Proteomes" id="UP001317191">
    <property type="component" value="Unassembled WGS sequence"/>
</dbReference>
<feature type="domain" description="HTH tetR-type" evidence="3">
    <location>
        <begin position="1"/>
        <end position="61"/>
    </location>
</feature>
<gene>
    <name evidence="4" type="ORF">NAT50_10940</name>
</gene>
<dbReference type="InterPro" id="IPR009057">
    <property type="entry name" value="Homeodomain-like_sf"/>
</dbReference>
<sequence length="179" mass="20403">MSKKQDILNAALKVFTELGTKAASTRTIAVEANVSEALIFKHFKSKDKLIEEILKCGYREATKLVAKHVEYDSPQNYISNLLDLPKVLVLNNKDFWQMQYKITPLNALAMMHHQHFMTSSNEMLAKAFSELGYPNPELEAEIVLVIIDALWKYIASNEFEMVHIDAITCLVKQKYGLLP</sequence>
<protein>
    <submittedName>
        <fullName evidence="4">TetR/AcrR family transcriptional regulator</fullName>
    </submittedName>
</protein>
<keyword evidence="5" id="KW-1185">Reference proteome</keyword>
<dbReference type="PANTHER" id="PTHR43479">
    <property type="entry name" value="ACREF/ENVCD OPERON REPRESSOR-RELATED"/>
    <property type="match status" value="1"/>
</dbReference>
<dbReference type="RefSeq" id="WP_250593268.1">
    <property type="nucleotide sequence ID" value="NZ_JAMLJM010000009.1"/>
</dbReference>
<organism evidence="4 5">
    <name type="scientific">Flavobacterium luminosum</name>
    <dbReference type="NCBI Taxonomy" id="2949086"/>
    <lineage>
        <taxon>Bacteria</taxon>
        <taxon>Pseudomonadati</taxon>
        <taxon>Bacteroidota</taxon>
        <taxon>Flavobacteriia</taxon>
        <taxon>Flavobacteriales</taxon>
        <taxon>Flavobacteriaceae</taxon>
        <taxon>Flavobacterium</taxon>
    </lineage>
</organism>
<evidence type="ECO:0000256" key="2">
    <source>
        <dbReference type="PROSITE-ProRule" id="PRU00335"/>
    </source>
</evidence>
<dbReference type="InterPro" id="IPR050624">
    <property type="entry name" value="HTH-type_Tx_Regulator"/>
</dbReference>
<dbReference type="PROSITE" id="PS50977">
    <property type="entry name" value="HTH_TETR_2"/>
    <property type="match status" value="1"/>
</dbReference>
<dbReference type="InterPro" id="IPR001647">
    <property type="entry name" value="HTH_TetR"/>
</dbReference>
<dbReference type="PRINTS" id="PR00455">
    <property type="entry name" value="HTHTETR"/>
</dbReference>
<dbReference type="Pfam" id="PF00440">
    <property type="entry name" value="TetR_N"/>
    <property type="match status" value="1"/>
</dbReference>
<accession>A0ABT0TQV6</accession>
<evidence type="ECO:0000313" key="4">
    <source>
        <dbReference type="EMBL" id="MCL9809873.1"/>
    </source>
</evidence>
<dbReference type="EMBL" id="JAMLJM010000009">
    <property type="protein sequence ID" value="MCL9809873.1"/>
    <property type="molecule type" value="Genomic_DNA"/>
</dbReference>
<evidence type="ECO:0000259" key="3">
    <source>
        <dbReference type="PROSITE" id="PS50977"/>
    </source>
</evidence>
<dbReference type="PANTHER" id="PTHR43479:SF11">
    <property type="entry name" value="ACREF_ENVCD OPERON REPRESSOR-RELATED"/>
    <property type="match status" value="1"/>
</dbReference>
<dbReference type="SUPFAM" id="SSF46689">
    <property type="entry name" value="Homeodomain-like"/>
    <property type="match status" value="1"/>
</dbReference>
<name>A0ABT0TQV6_9FLAO</name>
<reference evidence="4 5" key="1">
    <citation type="submission" date="2022-05" db="EMBL/GenBank/DDBJ databases">
        <title>Flavobacterium sp., isolated from activated sludge.</title>
        <authorList>
            <person name="Ran Q."/>
        </authorList>
    </citation>
    <scope>NUCLEOTIDE SEQUENCE [LARGE SCALE GENOMIC DNA]</scope>
    <source>
        <strain evidence="4 5">HXWNR70</strain>
    </source>
</reference>
<feature type="DNA-binding region" description="H-T-H motif" evidence="2">
    <location>
        <begin position="24"/>
        <end position="43"/>
    </location>
</feature>
<evidence type="ECO:0000256" key="1">
    <source>
        <dbReference type="ARBA" id="ARBA00023125"/>
    </source>
</evidence>
<proteinExistence type="predicted"/>
<dbReference type="Gene3D" id="1.10.357.10">
    <property type="entry name" value="Tetracycline Repressor, domain 2"/>
    <property type="match status" value="1"/>
</dbReference>
<comment type="caution">
    <text evidence="4">The sequence shown here is derived from an EMBL/GenBank/DDBJ whole genome shotgun (WGS) entry which is preliminary data.</text>
</comment>